<comment type="caution">
    <text evidence="1">The sequence shown here is derived from an EMBL/GenBank/DDBJ whole genome shotgun (WGS) entry which is preliminary data.</text>
</comment>
<proteinExistence type="predicted"/>
<gene>
    <name evidence="1" type="ORF">JEU22_17895</name>
</gene>
<dbReference type="AlphaFoldDB" id="A0A8I1EIE5"/>
<organism evidence="1 2">
    <name type="scientific">Pseudomonas putida</name>
    <name type="common">Arthrobacter siderocapsulatus</name>
    <dbReference type="NCBI Taxonomy" id="303"/>
    <lineage>
        <taxon>Bacteria</taxon>
        <taxon>Pseudomonadati</taxon>
        <taxon>Pseudomonadota</taxon>
        <taxon>Gammaproteobacteria</taxon>
        <taxon>Pseudomonadales</taxon>
        <taxon>Pseudomonadaceae</taxon>
        <taxon>Pseudomonas</taxon>
    </lineage>
</organism>
<name>A0A8I1EIE5_PSEPU</name>
<accession>A0A8I1EIE5</accession>
<evidence type="ECO:0000313" key="1">
    <source>
        <dbReference type="EMBL" id="MBI6885782.1"/>
    </source>
</evidence>
<dbReference type="EMBL" id="JAEHTE010000023">
    <property type="protein sequence ID" value="MBI6885782.1"/>
    <property type="molecule type" value="Genomic_DNA"/>
</dbReference>
<dbReference type="Proteomes" id="UP000637061">
    <property type="component" value="Unassembled WGS sequence"/>
</dbReference>
<sequence length="102" mass="11739">MSAGNEVLARRKGHAAARLCLEALQLFDDLARFSCQDCGLDTMDDNYYMVHDSLWRKAHPKLHGMLCLPCLQRRVGRRLILDDFTPAPINYFGWVFKFCSSE</sequence>
<reference evidence="1" key="1">
    <citation type="submission" date="2020-12" db="EMBL/GenBank/DDBJ databases">
        <title>Enhanced detection system for hospital associated transmission using whole genome sequencing surveillance.</title>
        <authorList>
            <person name="Harrison L.H."/>
            <person name="Van Tyne D."/>
            <person name="Marsh J.W."/>
            <person name="Griffith M.P."/>
            <person name="Snyder D.J."/>
            <person name="Cooper V.S."/>
            <person name="Mustapha M."/>
        </authorList>
    </citation>
    <scope>NUCLEOTIDE SEQUENCE</scope>
    <source>
        <strain evidence="1">PSB00042</strain>
    </source>
</reference>
<evidence type="ECO:0000313" key="2">
    <source>
        <dbReference type="Proteomes" id="UP000637061"/>
    </source>
</evidence>
<protein>
    <submittedName>
        <fullName evidence="1">Uncharacterized protein</fullName>
    </submittedName>
</protein>
<dbReference type="RefSeq" id="WP_198747710.1">
    <property type="nucleotide sequence ID" value="NZ_JAEHTE010000023.1"/>
</dbReference>